<evidence type="ECO:0000256" key="6">
    <source>
        <dbReference type="SAM" id="Phobius"/>
    </source>
</evidence>
<feature type="transmembrane region" description="Helical" evidence="6">
    <location>
        <begin position="189"/>
        <end position="208"/>
    </location>
</feature>
<dbReference type="EMBL" id="VANS01000004">
    <property type="protein sequence ID" value="TMM51097.1"/>
    <property type="molecule type" value="Genomic_DNA"/>
</dbReference>
<dbReference type="GO" id="GO:0004252">
    <property type="term" value="F:serine-type endopeptidase activity"/>
    <property type="evidence" value="ECO:0007669"/>
    <property type="project" value="InterPro"/>
</dbReference>
<comment type="caution">
    <text evidence="8">The sequence shown here is derived from an EMBL/GenBank/DDBJ whole genome shotgun (WGS) entry which is preliminary data.</text>
</comment>
<keyword evidence="8" id="KW-0378">Hydrolase</keyword>
<feature type="domain" description="Peptidase S54 rhomboid" evidence="7">
    <location>
        <begin position="93"/>
        <end position="233"/>
    </location>
</feature>
<dbReference type="PANTHER" id="PTHR43066">
    <property type="entry name" value="RHOMBOID-RELATED PROTEIN"/>
    <property type="match status" value="1"/>
</dbReference>
<feature type="transmembrane region" description="Helical" evidence="6">
    <location>
        <begin position="132"/>
        <end position="152"/>
    </location>
</feature>
<evidence type="ECO:0000256" key="5">
    <source>
        <dbReference type="SAM" id="MobiDB-lite"/>
    </source>
</evidence>
<evidence type="ECO:0000256" key="2">
    <source>
        <dbReference type="ARBA" id="ARBA00022692"/>
    </source>
</evidence>
<feature type="compositionally biased region" description="Basic and acidic residues" evidence="5">
    <location>
        <begin position="1"/>
        <end position="25"/>
    </location>
</feature>
<evidence type="ECO:0000259" key="7">
    <source>
        <dbReference type="Pfam" id="PF01694"/>
    </source>
</evidence>
<organism evidence="8 9">
    <name type="scientific">Sulfitobacter sabulilitoris</name>
    <dbReference type="NCBI Taxonomy" id="2562655"/>
    <lineage>
        <taxon>Bacteria</taxon>
        <taxon>Pseudomonadati</taxon>
        <taxon>Pseudomonadota</taxon>
        <taxon>Alphaproteobacteria</taxon>
        <taxon>Rhodobacterales</taxon>
        <taxon>Roseobacteraceae</taxon>
        <taxon>Sulfitobacter</taxon>
    </lineage>
</organism>
<dbReference type="PANTHER" id="PTHR43066:SF11">
    <property type="entry name" value="PEPTIDASE S54 RHOMBOID DOMAIN-CONTAINING PROTEIN"/>
    <property type="match status" value="1"/>
</dbReference>
<reference evidence="8 9" key="1">
    <citation type="submission" date="2019-05" db="EMBL/GenBank/DDBJ databases">
        <title>Sulfitobacter sabulilitoris sp. nov., isolated from a marine sand.</title>
        <authorList>
            <person name="Yoon J.-H."/>
        </authorList>
    </citation>
    <scope>NUCLEOTIDE SEQUENCE [LARGE SCALE GENOMIC DNA]</scope>
    <source>
        <strain evidence="8 9">HSMS-29</strain>
    </source>
</reference>
<name>A0A5S3PBY7_9RHOB</name>
<dbReference type="GO" id="GO:0016020">
    <property type="term" value="C:membrane"/>
    <property type="evidence" value="ECO:0007669"/>
    <property type="project" value="UniProtKB-SubCell"/>
</dbReference>
<keyword evidence="9" id="KW-1185">Reference proteome</keyword>
<feature type="transmembrane region" description="Helical" evidence="6">
    <location>
        <begin position="158"/>
        <end position="177"/>
    </location>
</feature>
<keyword evidence="2 6" id="KW-0812">Transmembrane</keyword>
<dbReference type="Pfam" id="PF01694">
    <property type="entry name" value="Rhomboid"/>
    <property type="match status" value="1"/>
</dbReference>
<evidence type="ECO:0000256" key="4">
    <source>
        <dbReference type="ARBA" id="ARBA00023136"/>
    </source>
</evidence>
<accession>A0A5S3PBY7</accession>
<dbReference type="SUPFAM" id="SSF144091">
    <property type="entry name" value="Rhomboid-like"/>
    <property type="match status" value="1"/>
</dbReference>
<keyword evidence="8" id="KW-0645">Protease</keyword>
<dbReference type="OrthoDB" id="7836448at2"/>
<proteinExistence type="predicted"/>
<dbReference type="Gene3D" id="1.20.1540.10">
    <property type="entry name" value="Rhomboid-like"/>
    <property type="match status" value="1"/>
</dbReference>
<gene>
    <name evidence="8" type="ORF">FDT80_14620</name>
</gene>
<evidence type="ECO:0000313" key="9">
    <source>
        <dbReference type="Proteomes" id="UP000309550"/>
    </source>
</evidence>
<keyword evidence="3 6" id="KW-1133">Transmembrane helix</keyword>
<feature type="transmembrane region" description="Helical" evidence="6">
    <location>
        <begin position="35"/>
        <end position="58"/>
    </location>
</feature>
<dbReference type="InterPro" id="IPR022764">
    <property type="entry name" value="Peptidase_S54_rhomboid_dom"/>
</dbReference>
<evidence type="ECO:0000256" key="1">
    <source>
        <dbReference type="ARBA" id="ARBA00004141"/>
    </source>
</evidence>
<evidence type="ECO:0000313" key="8">
    <source>
        <dbReference type="EMBL" id="TMM51097.1"/>
    </source>
</evidence>
<dbReference type="AlphaFoldDB" id="A0A5S3PBY7"/>
<feature type="transmembrane region" description="Helical" evidence="6">
    <location>
        <begin position="98"/>
        <end position="120"/>
    </location>
</feature>
<dbReference type="Proteomes" id="UP000309550">
    <property type="component" value="Unassembled WGS sequence"/>
</dbReference>
<dbReference type="InterPro" id="IPR035952">
    <property type="entry name" value="Rhomboid-like_sf"/>
</dbReference>
<keyword evidence="4 6" id="KW-0472">Membrane</keyword>
<comment type="subcellular location">
    <subcellularLocation>
        <location evidence="1">Membrane</location>
        <topology evidence="1">Multi-pass membrane protein</topology>
    </subcellularLocation>
</comment>
<sequence length="247" mass="26460">MGANRVKEMPMSDPSHRFDHRHPDDSSPVNPLPPVVVVLFMAIALPEAAFSLGAAGLIGGPEAVGWRLAAIQSYGFSGDIFDWMLANGRWVPQHLLRFLSYPFVHLGVTHALFAAVLLLALGKLVGEAMGQLAVLVIFFGSGIFGALVYALLLDDPAWVAGAYPPVYGLIGGYSFVMWQQLAGRGAEQYRAFSLIAVLMGLQLIWGVFFDVGLGWVSDLAGFVFGLCASVVLVPGGMARLLASLRRS</sequence>
<dbReference type="GO" id="GO:0006508">
    <property type="term" value="P:proteolysis"/>
    <property type="evidence" value="ECO:0007669"/>
    <property type="project" value="UniProtKB-KW"/>
</dbReference>
<protein>
    <submittedName>
        <fullName evidence="8">Rhomboid family intramembrane serine protease</fullName>
    </submittedName>
</protein>
<feature type="region of interest" description="Disordered" evidence="5">
    <location>
        <begin position="1"/>
        <end position="27"/>
    </location>
</feature>
<feature type="transmembrane region" description="Helical" evidence="6">
    <location>
        <begin position="220"/>
        <end position="242"/>
    </location>
</feature>
<evidence type="ECO:0000256" key="3">
    <source>
        <dbReference type="ARBA" id="ARBA00022989"/>
    </source>
</evidence>